<reference evidence="1 2" key="1">
    <citation type="journal article" date="2014" name="Int. J. Syst. Evol. Microbiol.">
        <title>Complete genome sequence of Corynebacterium casei LMG S-19264T (=DSM 44701T), isolated from a smear-ripened cheese.</title>
        <authorList>
            <consortium name="US DOE Joint Genome Institute (JGI-PGF)"/>
            <person name="Walter F."/>
            <person name="Albersmeier A."/>
            <person name="Kalinowski J."/>
            <person name="Ruckert C."/>
        </authorList>
    </citation>
    <scope>NUCLEOTIDE SEQUENCE [LARGE SCALE GENOMIC DNA]</scope>
    <source>
        <strain evidence="1 2">CGMCC 4.7111</strain>
    </source>
</reference>
<dbReference type="AlphaFoldDB" id="A0A917YFP0"/>
<evidence type="ECO:0000313" key="1">
    <source>
        <dbReference type="EMBL" id="GGN89526.1"/>
    </source>
</evidence>
<accession>A0A917YFP0</accession>
<evidence type="ECO:0000313" key="2">
    <source>
        <dbReference type="Proteomes" id="UP000600365"/>
    </source>
</evidence>
<protein>
    <submittedName>
        <fullName evidence="1">Uncharacterized protein</fullName>
    </submittedName>
</protein>
<dbReference type="EMBL" id="BMMM01000022">
    <property type="protein sequence ID" value="GGN89526.1"/>
    <property type="molecule type" value="Genomic_DNA"/>
</dbReference>
<dbReference type="Proteomes" id="UP000600365">
    <property type="component" value="Unassembled WGS sequence"/>
</dbReference>
<name>A0A917YFP0_9ACTN</name>
<gene>
    <name evidence="1" type="ORF">GCM10011579_084490</name>
</gene>
<proteinExistence type="predicted"/>
<keyword evidence="2" id="KW-1185">Reference proteome</keyword>
<organism evidence="1 2">
    <name type="scientific">Streptomyces albiflavescens</name>
    <dbReference type="NCBI Taxonomy" id="1623582"/>
    <lineage>
        <taxon>Bacteria</taxon>
        <taxon>Bacillati</taxon>
        <taxon>Actinomycetota</taxon>
        <taxon>Actinomycetes</taxon>
        <taxon>Kitasatosporales</taxon>
        <taxon>Streptomycetaceae</taxon>
        <taxon>Streptomyces</taxon>
    </lineage>
</organism>
<comment type="caution">
    <text evidence="1">The sequence shown here is derived from an EMBL/GenBank/DDBJ whole genome shotgun (WGS) entry which is preliminary data.</text>
</comment>
<sequence length="74" mass="7739">MNPGLGADSTEALGGDFSSMPAGMFSAQLAIGEPNTLTLRPRAFRCAAVDRPYGPAPMTTTVLDINSPWRGALE</sequence>